<keyword evidence="6" id="KW-1185">Reference proteome</keyword>
<feature type="repeat" description="ANK" evidence="3">
    <location>
        <begin position="123"/>
        <end position="155"/>
    </location>
</feature>
<organism evidence="5 6">
    <name type="scientific">Nonomuraea rubra</name>
    <dbReference type="NCBI Taxonomy" id="46180"/>
    <lineage>
        <taxon>Bacteria</taxon>
        <taxon>Bacillati</taxon>
        <taxon>Actinomycetota</taxon>
        <taxon>Actinomycetes</taxon>
        <taxon>Streptosporangiales</taxon>
        <taxon>Streptosporangiaceae</taxon>
        <taxon>Nonomuraea</taxon>
    </lineage>
</organism>
<dbReference type="PROSITE" id="PS50088">
    <property type="entry name" value="ANK_REPEAT"/>
    <property type="match status" value="3"/>
</dbReference>
<feature type="repeat" description="ANK" evidence="3">
    <location>
        <begin position="54"/>
        <end position="86"/>
    </location>
</feature>
<dbReference type="SMART" id="SM00248">
    <property type="entry name" value="ANK"/>
    <property type="match status" value="4"/>
</dbReference>
<sequence>MSDDELRSAAMTGQAGEVRRLLEAAGGPDAGGPDAGGPDAGGPDTAATDTAATDMAGALYQAAVQGHAGIVRMLLEAGADPDRETGDESEGLPLCAAACWGHLGAVNALLDAGADPDRREDPGAMTALHWAAANDRLAVARALLARGAGPDLRDSAGNTPLSRAAERGATAMVRALLDHGATPAAHHLDLARRHAGHDIEAEVRARAGQYAPPGARIGVRREEAEGGGVRVVAEVRDAEGRLRSEIHLGTGHAEIVRLLEARLGGDPGMSAGA</sequence>
<dbReference type="Pfam" id="PF00023">
    <property type="entry name" value="Ank"/>
    <property type="match status" value="1"/>
</dbReference>
<dbReference type="RefSeq" id="WP_185102784.1">
    <property type="nucleotide sequence ID" value="NZ_BAAAXY010000164.1"/>
</dbReference>
<feature type="repeat" description="ANK" evidence="3">
    <location>
        <begin position="156"/>
        <end position="188"/>
    </location>
</feature>
<proteinExistence type="predicted"/>
<gene>
    <name evidence="5" type="ORF">HD593_003057</name>
</gene>
<dbReference type="EMBL" id="JACHMI010000001">
    <property type="protein sequence ID" value="MBB6548262.1"/>
    <property type="molecule type" value="Genomic_DNA"/>
</dbReference>
<reference evidence="5 6" key="1">
    <citation type="submission" date="2020-08" db="EMBL/GenBank/DDBJ databases">
        <title>Sequencing the genomes of 1000 actinobacteria strains.</title>
        <authorList>
            <person name="Klenk H.-P."/>
        </authorList>
    </citation>
    <scope>NUCLEOTIDE SEQUENCE [LARGE SCALE GENOMIC DNA]</scope>
    <source>
        <strain evidence="5 6">DSM 43768</strain>
    </source>
</reference>
<evidence type="ECO:0000256" key="2">
    <source>
        <dbReference type="ARBA" id="ARBA00023043"/>
    </source>
</evidence>
<dbReference type="Gene3D" id="1.25.40.20">
    <property type="entry name" value="Ankyrin repeat-containing domain"/>
    <property type="match status" value="2"/>
</dbReference>
<keyword evidence="2 3" id="KW-0040">ANK repeat</keyword>
<protein>
    <submittedName>
        <fullName evidence="5">Ankyrin repeat protein</fullName>
    </submittedName>
</protein>
<dbReference type="PANTHER" id="PTHR24171:SF9">
    <property type="entry name" value="ANKYRIN REPEAT DOMAIN-CONTAINING PROTEIN 39"/>
    <property type="match status" value="1"/>
</dbReference>
<feature type="region of interest" description="Disordered" evidence="4">
    <location>
        <begin position="1"/>
        <end position="49"/>
    </location>
</feature>
<name>A0A7X0NRF9_9ACTN</name>
<evidence type="ECO:0000256" key="1">
    <source>
        <dbReference type="ARBA" id="ARBA00022737"/>
    </source>
</evidence>
<evidence type="ECO:0000313" key="5">
    <source>
        <dbReference type="EMBL" id="MBB6548262.1"/>
    </source>
</evidence>
<comment type="caution">
    <text evidence="5">The sequence shown here is derived from an EMBL/GenBank/DDBJ whole genome shotgun (WGS) entry which is preliminary data.</text>
</comment>
<dbReference type="PROSITE" id="PS50297">
    <property type="entry name" value="ANK_REP_REGION"/>
    <property type="match status" value="3"/>
</dbReference>
<dbReference type="InterPro" id="IPR036770">
    <property type="entry name" value="Ankyrin_rpt-contain_sf"/>
</dbReference>
<keyword evidence="1" id="KW-0677">Repeat</keyword>
<accession>A0A7X0NRF9</accession>
<dbReference type="Pfam" id="PF12796">
    <property type="entry name" value="Ank_2"/>
    <property type="match status" value="1"/>
</dbReference>
<dbReference type="AlphaFoldDB" id="A0A7X0NRF9"/>
<dbReference type="PANTHER" id="PTHR24171">
    <property type="entry name" value="ANKYRIN REPEAT DOMAIN-CONTAINING PROTEIN 39-RELATED"/>
    <property type="match status" value="1"/>
</dbReference>
<feature type="compositionally biased region" description="Gly residues" evidence="4">
    <location>
        <begin position="28"/>
        <end position="40"/>
    </location>
</feature>
<evidence type="ECO:0000256" key="3">
    <source>
        <dbReference type="PROSITE-ProRule" id="PRU00023"/>
    </source>
</evidence>
<evidence type="ECO:0000256" key="4">
    <source>
        <dbReference type="SAM" id="MobiDB-lite"/>
    </source>
</evidence>
<dbReference type="SUPFAM" id="SSF48403">
    <property type="entry name" value="Ankyrin repeat"/>
    <property type="match status" value="1"/>
</dbReference>
<dbReference type="InterPro" id="IPR002110">
    <property type="entry name" value="Ankyrin_rpt"/>
</dbReference>
<dbReference type="Proteomes" id="UP000565579">
    <property type="component" value="Unassembled WGS sequence"/>
</dbReference>
<evidence type="ECO:0000313" key="6">
    <source>
        <dbReference type="Proteomes" id="UP000565579"/>
    </source>
</evidence>